<accession>A0A225MB09</accession>
<dbReference type="Proteomes" id="UP000214603">
    <property type="component" value="Unassembled WGS sequence"/>
</dbReference>
<evidence type="ECO:0000313" key="3">
    <source>
        <dbReference type="EMBL" id="OWT57463.1"/>
    </source>
</evidence>
<evidence type="ECO:0000259" key="1">
    <source>
        <dbReference type="Pfam" id="PF01968"/>
    </source>
</evidence>
<dbReference type="GO" id="GO:0005829">
    <property type="term" value="C:cytosol"/>
    <property type="evidence" value="ECO:0007669"/>
    <property type="project" value="TreeGrafter"/>
</dbReference>
<reference evidence="4" key="1">
    <citation type="submission" date="2017-06" db="EMBL/GenBank/DDBJ databases">
        <title>Herbaspirillum phytohormonus sp. nov., isolated from the root nodule of Robinia pseudoacacia in lead-zinc mine.</title>
        <authorList>
            <person name="Fan M."/>
            <person name="Lin Y."/>
        </authorList>
    </citation>
    <scope>NUCLEOTIDE SEQUENCE [LARGE SCALE GENOMIC DNA]</scope>
    <source>
        <strain evidence="4">SC-089</strain>
    </source>
</reference>
<organism evidence="3 4">
    <name type="scientific">Candidimonas nitroreducens</name>
    <dbReference type="NCBI Taxonomy" id="683354"/>
    <lineage>
        <taxon>Bacteria</taxon>
        <taxon>Pseudomonadati</taxon>
        <taxon>Pseudomonadota</taxon>
        <taxon>Betaproteobacteria</taxon>
        <taxon>Burkholderiales</taxon>
        <taxon>Alcaligenaceae</taxon>
        <taxon>Candidimonas</taxon>
    </lineage>
</organism>
<evidence type="ECO:0000313" key="4">
    <source>
        <dbReference type="Proteomes" id="UP000214603"/>
    </source>
</evidence>
<comment type="caution">
    <text evidence="3">The sequence shown here is derived from an EMBL/GenBank/DDBJ whole genome shotgun (WGS) entry which is preliminary data.</text>
</comment>
<proteinExistence type="predicted"/>
<dbReference type="GO" id="GO:0006749">
    <property type="term" value="P:glutathione metabolic process"/>
    <property type="evidence" value="ECO:0007669"/>
    <property type="project" value="TreeGrafter"/>
</dbReference>
<dbReference type="PANTHER" id="PTHR11365">
    <property type="entry name" value="5-OXOPROLINASE RELATED"/>
    <property type="match status" value="1"/>
</dbReference>
<dbReference type="InterPro" id="IPR008040">
    <property type="entry name" value="Hydant_A_N"/>
</dbReference>
<dbReference type="PANTHER" id="PTHR11365:SF23">
    <property type="entry name" value="HYPOTHETICAL 5-OXOPROLINASE (EUROFUNG)-RELATED"/>
    <property type="match status" value="1"/>
</dbReference>
<dbReference type="RefSeq" id="WP_088604467.1">
    <property type="nucleotide sequence ID" value="NZ_NJIH01000009.1"/>
</dbReference>
<dbReference type="GO" id="GO:0017168">
    <property type="term" value="F:5-oxoprolinase (ATP-hydrolyzing) activity"/>
    <property type="evidence" value="ECO:0007669"/>
    <property type="project" value="TreeGrafter"/>
</dbReference>
<dbReference type="SUPFAM" id="SSF53067">
    <property type="entry name" value="Actin-like ATPase domain"/>
    <property type="match status" value="1"/>
</dbReference>
<dbReference type="EMBL" id="NJIH01000009">
    <property type="protein sequence ID" value="OWT57463.1"/>
    <property type="molecule type" value="Genomic_DNA"/>
</dbReference>
<feature type="domain" description="Hydantoinase A/oxoprolinase" evidence="1">
    <location>
        <begin position="209"/>
        <end position="502"/>
    </location>
</feature>
<sequence>MKKERNNVNWIIGVDIGGTFTDLVAIDTTTGTRITRKVLTTPRAPLEGVAEALRQFEQASGTPVAKLDSLIHATTLATNTLLERKGAVTALLTTRGFRDILETGREDRYDLYDLQIDLQPALVDREQRIGIDERVGARGEVIHALDIAGAEAAIAALPQNIDAVAVCFLHSYANPEHERSVGDMLRRLRPALHVSLSSDVAPIIREYERFTATAINAYVGPNVSAYLADLKGFLNDSGFKGFIGIMKSDGGMCTPAEASQLPARILESGPAAGILSAAHTAKTRGERLAVAFDMGGTTAKACLITDGEPVIADELEVARLARFTKHSGLPLRLPSLDLIEIGAGGGSIASIGDLGLLQVGPNSAASEPGPACYGRGGDKPTVTDVDLLLGYLNPRYFAGGSLRLDRKAAEAAVSHHILEHTGTNDIVAAAWGINDIVNENMAREIRLHCVEHGIDPASVTLIATGGAGPAHAGQIMTKLGARRMVLPTDAGVASAVGLLLAPRSIEKTVTEVALLADLGTEGLKQRLTALRRSIALSVADFGDELQTRYVLHMRLRGQAYEVRVGAPDPLTQESLAQAFVEEHVRRFGRPPADSPVEVVNWSVTLYQISRSGAGAAYSDKVSDRIGDARRDAYFGPEHSWHSSPVLHRSTLAPRTQHCGPLLIEDEGSTIVVAPGQRLEVDIWGNICVEADRSEAQGSTANP</sequence>
<dbReference type="InterPro" id="IPR002821">
    <property type="entry name" value="Hydantoinase_A"/>
</dbReference>
<dbReference type="OrthoDB" id="9768323at2"/>
<dbReference type="AlphaFoldDB" id="A0A225MB09"/>
<dbReference type="Pfam" id="PF01968">
    <property type="entry name" value="Hydantoinase_A"/>
    <property type="match status" value="1"/>
</dbReference>
<gene>
    <name evidence="3" type="ORF">CEY11_16275</name>
</gene>
<dbReference type="InterPro" id="IPR045079">
    <property type="entry name" value="Oxoprolinase-like"/>
</dbReference>
<feature type="domain" description="Hydantoinase/oxoprolinase N-terminal" evidence="2">
    <location>
        <begin position="12"/>
        <end position="187"/>
    </location>
</feature>
<keyword evidence="4" id="KW-1185">Reference proteome</keyword>
<evidence type="ECO:0000259" key="2">
    <source>
        <dbReference type="Pfam" id="PF05378"/>
    </source>
</evidence>
<evidence type="ECO:0008006" key="5">
    <source>
        <dbReference type="Google" id="ProtNLM"/>
    </source>
</evidence>
<protein>
    <recommendedName>
        <fullName evidence="5">Methylhydantoinase</fullName>
    </recommendedName>
</protein>
<dbReference type="Pfam" id="PF05378">
    <property type="entry name" value="Hydant_A_N"/>
    <property type="match status" value="1"/>
</dbReference>
<dbReference type="InterPro" id="IPR043129">
    <property type="entry name" value="ATPase_NBD"/>
</dbReference>
<name>A0A225MB09_9BURK</name>